<protein>
    <recommendedName>
        <fullName evidence="3">DUF4307 domain-containing protein</fullName>
    </recommendedName>
</protein>
<evidence type="ECO:0008006" key="3">
    <source>
        <dbReference type="Google" id="ProtNLM"/>
    </source>
</evidence>
<evidence type="ECO:0000313" key="2">
    <source>
        <dbReference type="Proteomes" id="UP000307000"/>
    </source>
</evidence>
<dbReference type="EMBL" id="CP034412">
    <property type="protein sequence ID" value="QCY46357.1"/>
    <property type="molecule type" value="Genomic_DNA"/>
</dbReference>
<name>A0A5B7WR14_9MICC</name>
<dbReference type="KEGG" id="gcr:GcLGCM259_0595"/>
<proteinExistence type="predicted"/>
<gene>
    <name evidence="1" type="ORF">GcLGCM259_0595</name>
</gene>
<dbReference type="InterPro" id="IPR025443">
    <property type="entry name" value="DUF4307"/>
</dbReference>
<evidence type="ECO:0000313" key="1">
    <source>
        <dbReference type="EMBL" id="QCY46357.1"/>
    </source>
</evidence>
<dbReference type="Pfam" id="PF14155">
    <property type="entry name" value="DUF4307"/>
    <property type="match status" value="1"/>
</dbReference>
<accession>A0A5B7WR14</accession>
<sequence>MSDPSLMGRYHTPKKRLSPKTRNWLIAGALGVGVVGAAYAGINNFTPISSQDVGFEIISPTQAVATVEVSYDSKNRVQCEVRAMNDSYAVVGFKTVVLEAEENPRHVQLKLDVPLRTDNLATTAGIEDCYKVPKDF</sequence>
<reference evidence="1 2" key="1">
    <citation type="submission" date="2018-12" db="EMBL/GenBank/DDBJ databases">
        <title>Complete Genome Sequence of Glutamicibacter creatinolyticus strain LGCM259,isolated from an abscess of a 12-year-old mare in Italy.</title>
        <authorList>
            <person name="Santos R.G."/>
            <person name="Silva A.L."/>
            <person name="Seyffert N."/>
            <person name="Castro T.L.P."/>
            <person name="Attili A.R."/>
            <person name="Rifici C."/>
            <person name="Mazzullo G."/>
            <person name="Brenig B."/>
            <person name="Venanzi F."/>
            <person name="Azevedo V."/>
        </authorList>
    </citation>
    <scope>NUCLEOTIDE SEQUENCE [LARGE SCALE GENOMIC DNA]</scope>
    <source>
        <strain evidence="1 2">LGCM 259</strain>
    </source>
</reference>
<keyword evidence="2" id="KW-1185">Reference proteome</keyword>
<organism evidence="1 2">
    <name type="scientific">Glutamicibacter creatinolyticus</name>
    <dbReference type="NCBI Taxonomy" id="162496"/>
    <lineage>
        <taxon>Bacteria</taxon>
        <taxon>Bacillati</taxon>
        <taxon>Actinomycetota</taxon>
        <taxon>Actinomycetes</taxon>
        <taxon>Micrococcales</taxon>
        <taxon>Micrococcaceae</taxon>
        <taxon>Glutamicibacter</taxon>
    </lineage>
</organism>
<dbReference type="Proteomes" id="UP000307000">
    <property type="component" value="Chromosome"/>
</dbReference>
<dbReference type="AlphaFoldDB" id="A0A5B7WR14"/>